<evidence type="ECO:0000256" key="1">
    <source>
        <dbReference type="ARBA" id="ARBA00008675"/>
    </source>
</evidence>
<dbReference type="Proteomes" id="UP001189624">
    <property type="component" value="Chromosome 8"/>
</dbReference>
<reference evidence="7" key="1">
    <citation type="submission" date="2023-10" db="EMBL/GenBank/DDBJ databases">
        <authorList>
            <person name="Domelevo Entfellner J.-B."/>
        </authorList>
    </citation>
    <scope>NUCLEOTIDE SEQUENCE</scope>
</reference>
<comment type="similarity">
    <text evidence="1">Belongs to the ClpA/ClpB family.</text>
</comment>
<dbReference type="Pfam" id="PF07724">
    <property type="entry name" value="AAA_2"/>
    <property type="match status" value="1"/>
</dbReference>
<dbReference type="PANTHER" id="PTHR43572:SF49">
    <property type="entry name" value="PROTEIN SMAX1-LIKE 8"/>
    <property type="match status" value="1"/>
</dbReference>
<dbReference type="Gene3D" id="1.10.1780.10">
    <property type="entry name" value="Clp, N-terminal domain"/>
    <property type="match status" value="1"/>
</dbReference>
<organism evidence="7 8">
    <name type="scientific">Sphenostylis stenocarpa</name>
    <dbReference type="NCBI Taxonomy" id="92480"/>
    <lineage>
        <taxon>Eukaryota</taxon>
        <taxon>Viridiplantae</taxon>
        <taxon>Streptophyta</taxon>
        <taxon>Embryophyta</taxon>
        <taxon>Tracheophyta</taxon>
        <taxon>Spermatophyta</taxon>
        <taxon>Magnoliopsida</taxon>
        <taxon>eudicotyledons</taxon>
        <taxon>Gunneridae</taxon>
        <taxon>Pentapetalae</taxon>
        <taxon>rosids</taxon>
        <taxon>fabids</taxon>
        <taxon>Fabales</taxon>
        <taxon>Fabaceae</taxon>
        <taxon>Papilionoideae</taxon>
        <taxon>50 kb inversion clade</taxon>
        <taxon>NPAAA clade</taxon>
        <taxon>indigoferoid/millettioid clade</taxon>
        <taxon>Phaseoleae</taxon>
        <taxon>Sphenostylis</taxon>
    </lineage>
</organism>
<keyword evidence="4" id="KW-0804">Transcription</keyword>
<dbReference type="InterPro" id="IPR027417">
    <property type="entry name" value="P-loop_NTPase"/>
</dbReference>
<dbReference type="PANTHER" id="PTHR43572">
    <property type="entry name" value="CHAPERONE PROTEIN CLPD, CHLOROPLASTIC"/>
    <property type="match status" value="1"/>
</dbReference>
<evidence type="ECO:0000256" key="5">
    <source>
        <dbReference type="PROSITE-ProRule" id="PRU01251"/>
    </source>
</evidence>
<dbReference type="Gramene" id="rna-AYBTSS11_LOCUS23018">
    <property type="protein sequence ID" value="CAJ1971021.1"/>
    <property type="gene ID" value="gene-AYBTSS11_LOCUS23018"/>
</dbReference>
<dbReference type="InterPro" id="IPR003959">
    <property type="entry name" value="ATPase_AAA_core"/>
</dbReference>
<dbReference type="InterPro" id="IPR004176">
    <property type="entry name" value="Clp_R_N"/>
</dbReference>
<evidence type="ECO:0000259" key="6">
    <source>
        <dbReference type="PROSITE" id="PS51903"/>
    </source>
</evidence>
<name>A0AA86SR71_9FABA</name>
<dbReference type="SUPFAM" id="SSF81923">
    <property type="entry name" value="Double Clp-N motif"/>
    <property type="match status" value="1"/>
</dbReference>
<dbReference type="InterPro" id="IPR058680">
    <property type="entry name" value="NBD_SMAX1-like"/>
</dbReference>
<dbReference type="InterPro" id="IPR058954">
    <property type="entry name" value="AAA_lid_SMAX1"/>
</dbReference>
<dbReference type="Pfam" id="PF23569">
    <property type="entry name" value="NBD_SMAX1"/>
    <property type="match status" value="1"/>
</dbReference>
<proteinExistence type="inferred from homology"/>
<dbReference type="Gene3D" id="3.40.50.300">
    <property type="entry name" value="P-loop containing nucleotide triphosphate hydrolases"/>
    <property type="match status" value="1"/>
</dbReference>
<keyword evidence="3" id="KW-0805">Transcription regulation</keyword>
<sequence>MPTPVAAARQCLTEEAAKGLDDAVSVARRRGHAQTTSLHAVSAMLSHTSSALRDACARSRSAVHSTRLQFRALELSLSVSLDRSLSKSCGGDDPPVSNSLMAAIKRSQATQRRKPENFPLQQPCSVKVDLHHLILSILDDPVVSRVFAEAGFWSSEIKLAILRPLTHLMHQQLPLRRNFPFAFSGEEDADNRRIAEVLSRKSGRNPLLLGACARDALRSFVEAVERQNSAVLAGELCSLRVTRIGREAMEFVGGSCGEEVVSGRFEEIGEMVEQRVGKGVVVDLGELEDLVNEKNGWGESEAVRYVVIGLGKLLEVSYGRLWLIAAAGSYEIYMKFVGRFSSIEKDWDLQLLPIVSIRSSFSAQAYHTPRCESSMLAASTVGLCLPNLPPRLHISELGSAQGLNLKIEDDVVVLNSTESATHKNLDKMCQYIYKISPNANTCPTAMGFQYCDNKGKFANNLSSKLTHTSSSEYININSEVLVSKQIISTSQSSGSFPMDFNARQEKYTSKFSQKFQRVECLESSDLGSCNMGTSIVCDGSQLSPTSVIAVTTDLGLGMCSSPTSNKYKKPSSQFTVESPKEISSLFSSKFNVAGGNILKHPSQPSTFLSSDFCGQVDARNSKILLDVLTKEVSWQDEAISVISKTIAGSRTKRVGAKHRGDVWMNFVGPDRNGKKKIAVTLAKFLYGSRDRSIFVDLSSEETKGCIVQFRGKTTLDLIVGEYIKNRFSVVFLENVDKADVLVQNSLSQAMKTGKLTDSRGGEVGVNNAIFVTSFSGHQAREPSKYSEERIGKVKGRPIKITVENVSGDIKSRSVSVDDGSIDNIPNPVVSNKRKFVSHNEFHDQHLLSDTSKKAYATPNWHLDLNLPAEENEPQVRQMSDGNLEHASTDMQNLWLQDLSEQVDETVVFKPYNFDALADRVMKVITSSFHKTIGSECALQIESEVMDQLLAAAYDSDGVNGIENWVEQVLCGGFTGVQRRYNLTACSIVKLATCSHQTSNVYLPPTITMD</sequence>
<dbReference type="AlphaFoldDB" id="A0AA86SR71"/>
<keyword evidence="8" id="KW-1185">Reference proteome</keyword>
<dbReference type="SUPFAM" id="SSF52540">
    <property type="entry name" value="P-loop containing nucleoside triphosphate hydrolases"/>
    <property type="match status" value="1"/>
</dbReference>
<dbReference type="InterPro" id="IPR051650">
    <property type="entry name" value="SL_signaling_regulator"/>
</dbReference>
<dbReference type="Pfam" id="PF26587">
    <property type="entry name" value="AAA_lid_SMAX1"/>
    <property type="match status" value="1"/>
</dbReference>
<evidence type="ECO:0000256" key="3">
    <source>
        <dbReference type="ARBA" id="ARBA00023015"/>
    </source>
</evidence>
<keyword evidence="2 5" id="KW-0677">Repeat</keyword>
<evidence type="ECO:0000313" key="7">
    <source>
        <dbReference type="EMBL" id="CAJ1971021.1"/>
    </source>
</evidence>
<protein>
    <recommendedName>
        <fullName evidence="6">Clp R domain-containing protein</fullName>
    </recommendedName>
</protein>
<dbReference type="PROSITE" id="PS51903">
    <property type="entry name" value="CLP_R"/>
    <property type="match status" value="1"/>
</dbReference>
<dbReference type="InterPro" id="IPR036628">
    <property type="entry name" value="Clp_N_dom_sf"/>
</dbReference>
<gene>
    <name evidence="7" type="ORF">AYBTSS11_LOCUS23018</name>
</gene>
<accession>A0AA86SR71</accession>
<evidence type="ECO:0000256" key="4">
    <source>
        <dbReference type="ARBA" id="ARBA00023163"/>
    </source>
</evidence>
<evidence type="ECO:0000313" key="8">
    <source>
        <dbReference type="Proteomes" id="UP001189624"/>
    </source>
</evidence>
<feature type="domain" description="Clp R" evidence="6">
    <location>
        <begin position="8"/>
        <end position="167"/>
    </location>
</feature>
<dbReference type="EMBL" id="OY731405">
    <property type="protein sequence ID" value="CAJ1971021.1"/>
    <property type="molecule type" value="Genomic_DNA"/>
</dbReference>
<evidence type="ECO:0000256" key="2">
    <source>
        <dbReference type="ARBA" id="ARBA00022737"/>
    </source>
</evidence>
<dbReference type="GO" id="GO:0016887">
    <property type="term" value="F:ATP hydrolysis activity"/>
    <property type="evidence" value="ECO:0007669"/>
    <property type="project" value="InterPro"/>
</dbReference>
<dbReference type="GO" id="GO:0005524">
    <property type="term" value="F:ATP binding"/>
    <property type="evidence" value="ECO:0007669"/>
    <property type="project" value="InterPro"/>
</dbReference>